<accession>A0A0E9SI64</accession>
<protein>
    <submittedName>
        <fullName evidence="1">Uncharacterized protein</fullName>
    </submittedName>
</protein>
<reference evidence="1" key="1">
    <citation type="submission" date="2014-11" db="EMBL/GenBank/DDBJ databases">
        <authorList>
            <person name="Amaro Gonzalez C."/>
        </authorList>
    </citation>
    <scope>NUCLEOTIDE SEQUENCE</scope>
</reference>
<dbReference type="EMBL" id="GBXM01067513">
    <property type="protein sequence ID" value="JAH41064.1"/>
    <property type="molecule type" value="Transcribed_RNA"/>
</dbReference>
<reference evidence="1" key="2">
    <citation type="journal article" date="2015" name="Fish Shellfish Immunol.">
        <title>Early steps in the European eel (Anguilla anguilla)-Vibrio vulnificus interaction in the gills: Role of the RtxA13 toxin.</title>
        <authorList>
            <person name="Callol A."/>
            <person name="Pajuelo D."/>
            <person name="Ebbesson L."/>
            <person name="Teles M."/>
            <person name="MacKenzie S."/>
            <person name="Amaro C."/>
        </authorList>
    </citation>
    <scope>NUCLEOTIDE SEQUENCE</scope>
</reference>
<name>A0A0E9SI64_ANGAN</name>
<organism evidence="1">
    <name type="scientific">Anguilla anguilla</name>
    <name type="common">European freshwater eel</name>
    <name type="synonym">Muraena anguilla</name>
    <dbReference type="NCBI Taxonomy" id="7936"/>
    <lineage>
        <taxon>Eukaryota</taxon>
        <taxon>Metazoa</taxon>
        <taxon>Chordata</taxon>
        <taxon>Craniata</taxon>
        <taxon>Vertebrata</taxon>
        <taxon>Euteleostomi</taxon>
        <taxon>Actinopterygii</taxon>
        <taxon>Neopterygii</taxon>
        <taxon>Teleostei</taxon>
        <taxon>Anguilliformes</taxon>
        <taxon>Anguillidae</taxon>
        <taxon>Anguilla</taxon>
    </lineage>
</organism>
<evidence type="ECO:0000313" key="1">
    <source>
        <dbReference type="EMBL" id="JAH41064.1"/>
    </source>
</evidence>
<sequence length="16" mass="1817">MSTTEFGTKCTYFSIT</sequence>
<dbReference type="AlphaFoldDB" id="A0A0E9SI64"/>
<proteinExistence type="predicted"/>